<feature type="transmembrane region" description="Helical" evidence="16">
    <location>
        <begin position="148"/>
        <end position="172"/>
    </location>
</feature>
<keyword evidence="12 15" id="KW-0408">Iron</keyword>
<dbReference type="PROSITE" id="PS00077">
    <property type="entry name" value="COX1_CUB"/>
    <property type="match status" value="1"/>
</dbReference>
<evidence type="ECO:0000256" key="9">
    <source>
        <dbReference type="ARBA" id="ARBA00022967"/>
    </source>
</evidence>
<evidence type="ECO:0000256" key="16">
    <source>
        <dbReference type="SAM" id="Phobius"/>
    </source>
</evidence>
<organism evidence="18">
    <name type="scientific">Lecanora markjohnstonii</name>
    <dbReference type="NCBI Taxonomy" id="2217878"/>
    <lineage>
        <taxon>Eukaryota</taxon>
        <taxon>Fungi</taxon>
        <taxon>Dikarya</taxon>
        <taxon>Ascomycota</taxon>
        <taxon>Pezizomycotina</taxon>
        <taxon>Lecanoromycetes</taxon>
        <taxon>OSLEUM clade</taxon>
        <taxon>Lecanoromycetidae</taxon>
        <taxon>Lecanorales</taxon>
        <taxon>Lecanorineae</taxon>
        <taxon>Lecanoraceae</taxon>
        <taxon>Lecanora</taxon>
    </lineage>
</organism>
<name>A0A2Z4KBD0_9LECA</name>
<comment type="pathway">
    <text evidence="3 15">Energy metabolism; oxidative phosphorylation.</text>
</comment>
<feature type="transmembrane region" description="Helical" evidence="16">
    <location>
        <begin position="61"/>
        <end position="91"/>
    </location>
</feature>
<keyword evidence="6 15" id="KW-0679">Respiratory chain</keyword>
<dbReference type="UniPathway" id="UPA00705"/>
<evidence type="ECO:0000256" key="7">
    <source>
        <dbReference type="ARBA" id="ARBA00022692"/>
    </source>
</evidence>
<dbReference type="PANTHER" id="PTHR10422">
    <property type="entry name" value="CYTOCHROME C OXIDASE SUBUNIT 1"/>
    <property type="match status" value="1"/>
</dbReference>
<feature type="transmembrane region" description="Helical" evidence="16">
    <location>
        <begin position="375"/>
        <end position="395"/>
    </location>
</feature>
<dbReference type="GO" id="GO:0015990">
    <property type="term" value="P:electron transport coupled proton transport"/>
    <property type="evidence" value="ECO:0007669"/>
    <property type="project" value="TreeGrafter"/>
</dbReference>
<protein>
    <recommendedName>
        <fullName evidence="15">Cytochrome c oxidase subunit 1</fullName>
        <ecNumber evidence="15">7.1.1.9</ecNumber>
    </recommendedName>
</protein>
<comment type="similarity">
    <text evidence="15">Belongs to the heme-copper respiratory oxidase family.</text>
</comment>
<geneLocation type="mitochondrion" evidence="18"/>
<feature type="transmembrane region" description="Helical" evidence="16">
    <location>
        <begin position="233"/>
        <end position="257"/>
    </location>
</feature>
<feature type="transmembrane region" description="Helical" evidence="16">
    <location>
        <begin position="184"/>
        <end position="213"/>
    </location>
</feature>
<evidence type="ECO:0000256" key="13">
    <source>
        <dbReference type="ARBA" id="ARBA00023008"/>
    </source>
</evidence>
<keyword evidence="10 15" id="KW-0249">Electron transport</keyword>
<reference evidence="18" key="1">
    <citation type="journal article" date="2018" name="Bryologist">
        <title>Lecanora markjohnstonii (Lecanoraceae, lichenized Ascomycetes), a new sorediate crustose lichen from the southeastern United States.</title>
        <authorList>
            <person name="Stewart C.R.A."/>
            <person name="Lendemer J.C."/>
            <person name="Keepers K.G."/>
            <person name="Pogoda C.S."/>
            <person name="Kane N.C."/>
            <person name="McCain C.M."/>
            <person name="Tripp E.A."/>
        </authorList>
    </citation>
    <scope>NUCLEOTIDE SEQUENCE</scope>
</reference>
<evidence type="ECO:0000256" key="12">
    <source>
        <dbReference type="ARBA" id="ARBA00023004"/>
    </source>
</evidence>
<dbReference type="FunFam" id="1.20.210.10:FF:000001">
    <property type="entry name" value="Cytochrome c oxidase subunit 1"/>
    <property type="match status" value="1"/>
</dbReference>
<evidence type="ECO:0000256" key="8">
    <source>
        <dbReference type="ARBA" id="ARBA00022723"/>
    </source>
</evidence>
<keyword evidence="5 15" id="KW-0349">Heme</keyword>
<feature type="transmembrane region" description="Helical" evidence="16">
    <location>
        <begin position="339"/>
        <end position="363"/>
    </location>
</feature>
<dbReference type="GO" id="GO:0046872">
    <property type="term" value="F:metal ion binding"/>
    <property type="evidence" value="ECO:0007669"/>
    <property type="project" value="UniProtKB-KW"/>
</dbReference>
<evidence type="ECO:0000256" key="1">
    <source>
        <dbReference type="ARBA" id="ARBA00001971"/>
    </source>
</evidence>
<evidence type="ECO:0000256" key="14">
    <source>
        <dbReference type="ARBA" id="ARBA00023136"/>
    </source>
</evidence>
<keyword evidence="7 15" id="KW-0812">Transmembrane</keyword>
<keyword evidence="8 15" id="KW-0479">Metal-binding</keyword>
<dbReference type="InterPro" id="IPR000883">
    <property type="entry name" value="Cyt_C_Oxase_1"/>
</dbReference>
<keyword evidence="14 15" id="KW-0472">Membrane</keyword>
<keyword evidence="9" id="KW-1278">Translocase</keyword>
<feature type="transmembrane region" description="Helical" evidence="16">
    <location>
        <begin position="407"/>
        <end position="428"/>
    </location>
</feature>
<keyword evidence="15" id="KW-0999">Mitochondrion inner membrane</keyword>
<evidence type="ECO:0000313" key="18">
    <source>
        <dbReference type="EMBL" id="AWW89551.1"/>
    </source>
</evidence>
<dbReference type="SUPFAM" id="SSF81442">
    <property type="entry name" value="Cytochrome c oxidase subunit I-like"/>
    <property type="match status" value="1"/>
</dbReference>
<evidence type="ECO:0000256" key="4">
    <source>
        <dbReference type="ARBA" id="ARBA00022448"/>
    </source>
</evidence>
<dbReference type="CDD" id="cd01663">
    <property type="entry name" value="Cyt_c_Oxidase_I"/>
    <property type="match status" value="1"/>
</dbReference>
<dbReference type="GO" id="GO:0020037">
    <property type="term" value="F:heme binding"/>
    <property type="evidence" value="ECO:0007669"/>
    <property type="project" value="InterPro"/>
</dbReference>
<evidence type="ECO:0000256" key="6">
    <source>
        <dbReference type="ARBA" id="ARBA00022660"/>
    </source>
</evidence>
<proteinExistence type="inferred from homology"/>
<comment type="cofactor">
    <cofactor evidence="1">
        <name>heme</name>
        <dbReference type="ChEBI" id="CHEBI:30413"/>
    </cofactor>
</comment>
<keyword evidence="13 15" id="KW-0186">Copper</keyword>
<dbReference type="EMBL" id="MH221526">
    <property type="protein sequence ID" value="AWW89551.1"/>
    <property type="molecule type" value="Genomic_DNA"/>
</dbReference>
<accession>A0A2Z4KBD0</accession>
<comment type="function">
    <text evidence="15">Component of the cytochrome c oxidase, the last enzyme in the mitochondrial electron transport chain which drives oxidative phosphorylation. The respiratory chain contains 3 multisubunit complexes succinate dehydrogenase (complex II, CII), ubiquinol-cytochrome c oxidoreductase (cytochrome b-c1 complex, complex III, CIII) and cytochrome c oxidase (complex IV, CIV), that cooperate to transfer electrons derived from NADH and succinate to molecular oxygen, creating an electrochemical gradient over the inner membrane that drives transmembrane transport and the ATP synthase. Cytochrome c oxidase is the component of the respiratory chain that catalyzes the reduction of oxygen to water. Electrons originating from reduced cytochrome c in the intermembrane space (IMS) are transferred via the dinuclear copper A center (CU(A)) of subunit 2 and heme A of subunit 1 to the active site in subunit 1, a binuclear center (BNC) formed by heme A3 and copper B (CU(B)). The BNC reduces molecular oxygen to 2 water molecules using 4 electrons from cytochrome c in the IMS and 4 protons from the mitochondrial matrix.</text>
</comment>
<sequence length="643" mass="71493">MSLWLERWFLSSNAKDIGVLYLIFALLAGLVGTAFSVLIRLELSGPGVQFIADNQLYNSIITAHAIVMIFFMVMPAMIGGFGNFLLPLLVGGPDMAFPRLNNISFWLLIPSIILFLFASGIENGAGTGWTLYPPLSGIQSHSGPSVDLAIFALHLSGISSLLGAMNLITTILNMRSPGIRLHKLALFGWAVVITAILLLLSLPVLAGGITMILTDRNFNTSFFEIAGGGDPILYQHLFWFFGHPEVYILIIPGFGVISTTISASSNKNVFGYLGMVYAMMSIGVLGFVVWSHHMYSVGLDVDTRAYFTAATLIIAVPTGIKIFSWLATCHGGSFLLTPFMLFALGFVFMFTVGGLSGVVLANASLDIAFHDKLHFHYVLSMGAVFALYSAWYFWIPKILGMDYNKSWGKIHFWILFVGVNVTFFPQHFLGLQGMPRRISDYPDAFAGWNLVSSLGSITSVIATWLFLYILYVQLVEAKGISRYPWVTPQFYYDILQTYLVRAFNSLEWGLNSPPKPHAFVSLPVQSRAFFPTMPLLSPDKTAEKSEKVIQLATEKSKHSSMLSEISVRKQELENKQVDYDKINKKHAEAQDYNDHEAEHKYLDYLEPALEKINGLKATVENMETKLAQHQDTIDAITEFINSL</sequence>
<feature type="transmembrane region" description="Helical" evidence="16">
    <location>
        <begin position="20"/>
        <end position="41"/>
    </location>
</feature>
<keyword evidence="11 16" id="KW-1133">Transmembrane helix</keyword>
<dbReference type="GO" id="GO:0045277">
    <property type="term" value="C:respiratory chain complex IV"/>
    <property type="evidence" value="ECO:0007669"/>
    <property type="project" value="InterPro"/>
</dbReference>
<feature type="transmembrane region" description="Helical" evidence="16">
    <location>
        <begin position="448"/>
        <end position="472"/>
    </location>
</feature>
<dbReference type="InterPro" id="IPR023615">
    <property type="entry name" value="Cyt_c_Oxase_su1_BS"/>
</dbReference>
<dbReference type="PRINTS" id="PR01165">
    <property type="entry name" value="CYCOXIDASEI"/>
</dbReference>
<dbReference type="InterPro" id="IPR023616">
    <property type="entry name" value="Cyt_c_oxase-like_su1_dom"/>
</dbReference>
<dbReference type="Gene3D" id="1.20.210.10">
    <property type="entry name" value="Cytochrome c oxidase-like, subunit I domain"/>
    <property type="match status" value="1"/>
</dbReference>
<comment type="subcellular location">
    <subcellularLocation>
        <location evidence="2">Membrane</location>
        <topology evidence="2">Multi-pass membrane protein</topology>
    </subcellularLocation>
    <subcellularLocation>
        <location evidence="15">Mitochondrion inner membrane</location>
        <topology evidence="15">Multi-pass membrane protein</topology>
    </subcellularLocation>
</comment>
<evidence type="ECO:0000256" key="11">
    <source>
        <dbReference type="ARBA" id="ARBA00022989"/>
    </source>
</evidence>
<dbReference type="GO" id="GO:0005743">
    <property type="term" value="C:mitochondrial inner membrane"/>
    <property type="evidence" value="ECO:0007669"/>
    <property type="project" value="UniProtKB-SubCell"/>
</dbReference>
<evidence type="ECO:0000256" key="15">
    <source>
        <dbReference type="RuleBase" id="RU000369"/>
    </source>
</evidence>
<feature type="transmembrane region" description="Helical" evidence="16">
    <location>
        <begin position="305"/>
        <end position="327"/>
    </location>
</feature>
<dbReference type="InterPro" id="IPR036927">
    <property type="entry name" value="Cyt_c_oxase-like_su1_sf"/>
</dbReference>
<keyword evidence="4 15" id="KW-0813">Transport</keyword>
<feature type="domain" description="Cytochrome oxidase subunit I profile" evidence="17">
    <location>
        <begin position="1"/>
        <end position="526"/>
    </location>
</feature>
<gene>
    <name evidence="18" type="primary">cox1</name>
</gene>
<dbReference type="Pfam" id="PF00115">
    <property type="entry name" value="COX1"/>
    <property type="match status" value="1"/>
</dbReference>
<evidence type="ECO:0000256" key="10">
    <source>
        <dbReference type="ARBA" id="ARBA00022982"/>
    </source>
</evidence>
<dbReference type="EC" id="7.1.1.9" evidence="15"/>
<dbReference type="PANTHER" id="PTHR10422:SF18">
    <property type="entry name" value="CYTOCHROME C OXIDASE SUBUNIT 1"/>
    <property type="match status" value="1"/>
</dbReference>
<dbReference type="GO" id="GO:0004129">
    <property type="term" value="F:cytochrome-c oxidase activity"/>
    <property type="evidence" value="ECO:0007669"/>
    <property type="project" value="UniProtKB-EC"/>
</dbReference>
<evidence type="ECO:0000256" key="5">
    <source>
        <dbReference type="ARBA" id="ARBA00022617"/>
    </source>
</evidence>
<dbReference type="PROSITE" id="PS50855">
    <property type="entry name" value="COX1"/>
    <property type="match status" value="1"/>
</dbReference>
<keyword evidence="15 18" id="KW-0496">Mitochondrion</keyword>
<evidence type="ECO:0000259" key="17">
    <source>
        <dbReference type="PROSITE" id="PS50855"/>
    </source>
</evidence>
<dbReference type="AlphaFoldDB" id="A0A2Z4KBD0"/>
<evidence type="ECO:0000256" key="3">
    <source>
        <dbReference type="ARBA" id="ARBA00004673"/>
    </source>
</evidence>
<dbReference type="GO" id="GO:0006123">
    <property type="term" value="P:mitochondrial electron transport, cytochrome c to oxygen"/>
    <property type="evidence" value="ECO:0007669"/>
    <property type="project" value="TreeGrafter"/>
</dbReference>
<comment type="catalytic activity">
    <reaction evidence="15">
        <text>4 Fe(II)-[cytochrome c] + O2 + 8 H(+)(in) = 4 Fe(III)-[cytochrome c] + 2 H2O + 4 H(+)(out)</text>
        <dbReference type="Rhea" id="RHEA:11436"/>
        <dbReference type="Rhea" id="RHEA-COMP:10350"/>
        <dbReference type="Rhea" id="RHEA-COMP:14399"/>
        <dbReference type="ChEBI" id="CHEBI:15377"/>
        <dbReference type="ChEBI" id="CHEBI:15378"/>
        <dbReference type="ChEBI" id="CHEBI:15379"/>
        <dbReference type="ChEBI" id="CHEBI:29033"/>
        <dbReference type="ChEBI" id="CHEBI:29034"/>
        <dbReference type="EC" id="7.1.1.9"/>
    </reaction>
</comment>
<evidence type="ECO:0000256" key="2">
    <source>
        <dbReference type="ARBA" id="ARBA00004141"/>
    </source>
</evidence>
<dbReference type="InterPro" id="IPR033944">
    <property type="entry name" value="Cyt_c_oxase_su1_dom"/>
</dbReference>
<feature type="transmembrane region" description="Helical" evidence="16">
    <location>
        <begin position="269"/>
        <end position="293"/>
    </location>
</feature>
<feature type="transmembrane region" description="Helical" evidence="16">
    <location>
        <begin position="103"/>
        <end position="121"/>
    </location>
</feature>